<evidence type="ECO:0000256" key="1">
    <source>
        <dbReference type="SAM" id="MobiDB-lite"/>
    </source>
</evidence>
<dbReference type="EMBL" id="CP058905">
    <property type="protein sequence ID" value="QLJ99294.1"/>
    <property type="molecule type" value="Genomic_DNA"/>
</dbReference>
<reference evidence="2" key="1">
    <citation type="submission" date="2020-08" db="EMBL/GenBank/DDBJ databases">
        <title>A bifunctional nitrone conjugated secondary metabolite targeting the ribosome.</title>
        <authorList>
            <person name="Limbrick E.M."/>
            <person name="Graf M."/>
            <person name="Derewacz D.K."/>
            <person name="Nguyen F."/>
            <person name="Spraggins J.M."/>
            <person name="Wieland M."/>
            <person name="Ynigez-Gutierrez A.E."/>
            <person name="Reisman B.J."/>
            <person name="Zinshteyn B."/>
            <person name="McCulloch K."/>
            <person name="Iverson T.M."/>
            <person name="Green R."/>
            <person name="Wilson D.N."/>
            <person name="Bachmann B.O."/>
        </authorList>
    </citation>
    <scope>NUCLEOTIDE SEQUENCE</scope>
    <source>
        <strain evidence="2">Africana</strain>
    </source>
</reference>
<evidence type="ECO:0008006" key="3">
    <source>
        <dbReference type="Google" id="ProtNLM"/>
    </source>
</evidence>
<accession>A0A7D5YJD4</accession>
<sequence>MLFYNSNDGTAAFGPVNAHDEMPPEWPPRWQRNFGKGWTSVVPVVQNDRRYVQLYDALTGNSAVWQVVDNEDGCEQVWPPDGQKDNWGAGWSSVAPFEVNGEGGKRQWLFLYNKTDGSCMFRSYSSDGPATQAGQRPTQRPGPGFTSISVTLPNTLPVPVILAYNTETADVRLYEIVIKTDAQDLSPLPAEPAKPFEKGYTSQLLYPYGGEDVPAALSYASANGKARRDDVTASGFGATYTLKQGPGFTSLVTYYYIQVARIMFYDMDSGRTVAYLAAYHHEPGGDTPTR</sequence>
<proteinExistence type="predicted"/>
<name>A0A7D5YJD4_9ACTN</name>
<evidence type="ECO:0000313" key="2">
    <source>
        <dbReference type="EMBL" id="QLJ99294.1"/>
    </source>
</evidence>
<gene>
    <name evidence="2" type="ORF">HZU44_03820</name>
</gene>
<feature type="region of interest" description="Disordered" evidence="1">
    <location>
        <begin position="126"/>
        <end position="145"/>
    </location>
</feature>
<feature type="compositionally biased region" description="Polar residues" evidence="1">
    <location>
        <begin position="126"/>
        <end position="138"/>
    </location>
</feature>
<protein>
    <recommendedName>
        <fullName evidence="3">Fucose-specific lectin</fullName>
    </recommendedName>
</protein>
<organism evidence="2">
    <name type="scientific">Micromonospora carbonacea</name>
    <dbReference type="NCBI Taxonomy" id="47853"/>
    <lineage>
        <taxon>Bacteria</taxon>
        <taxon>Bacillati</taxon>
        <taxon>Actinomycetota</taxon>
        <taxon>Actinomycetes</taxon>
        <taxon>Micromonosporales</taxon>
        <taxon>Micromonosporaceae</taxon>
        <taxon>Micromonospora</taxon>
    </lineage>
</organism>
<dbReference type="AlphaFoldDB" id="A0A7D5YJD4"/>